<gene>
    <name evidence="9" type="ORF">N0V87_005776</name>
</gene>
<dbReference type="AlphaFoldDB" id="A0A9W8WYT5"/>
<dbReference type="InterPro" id="IPR050364">
    <property type="entry name" value="Cytochrome_P450_fung"/>
</dbReference>
<dbReference type="GO" id="GO:0016705">
    <property type="term" value="F:oxidoreductase activity, acting on paired donors, with incorporation or reduction of molecular oxygen"/>
    <property type="evidence" value="ECO:0007669"/>
    <property type="project" value="InterPro"/>
</dbReference>
<keyword evidence="7" id="KW-0503">Monooxygenase</keyword>
<keyword evidence="6 8" id="KW-0408">Iron</keyword>
<accession>A0A9W8WYT5</accession>
<dbReference type="InterPro" id="IPR002401">
    <property type="entry name" value="Cyt_P450_E_grp-I"/>
</dbReference>
<evidence type="ECO:0008006" key="11">
    <source>
        <dbReference type="Google" id="ProtNLM"/>
    </source>
</evidence>
<dbReference type="PANTHER" id="PTHR46300:SF1">
    <property type="entry name" value="P450, PUTATIVE (EUROFUNG)-RELATED"/>
    <property type="match status" value="1"/>
</dbReference>
<dbReference type="SUPFAM" id="SSF48264">
    <property type="entry name" value="Cytochrome P450"/>
    <property type="match status" value="1"/>
</dbReference>
<dbReference type="Gene3D" id="1.10.630.10">
    <property type="entry name" value="Cytochrome P450"/>
    <property type="match status" value="1"/>
</dbReference>
<evidence type="ECO:0000313" key="9">
    <source>
        <dbReference type="EMBL" id="KAJ4335920.1"/>
    </source>
</evidence>
<keyword evidence="4 8" id="KW-0479">Metal-binding</keyword>
<dbReference type="GO" id="GO:0005506">
    <property type="term" value="F:iron ion binding"/>
    <property type="evidence" value="ECO:0007669"/>
    <property type="project" value="InterPro"/>
</dbReference>
<evidence type="ECO:0000256" key="1">
    <source>
        <dbReference type="ARBA" id="ARBA00001971"/>
    </source>
</evidence>
<comment type="similarity">
    <text evidence="2">Belongs to the cytochrome P450 family.</text>
</comment>
<evidence type="ECO:0000256" key="8">
    <source>
        <dbReference type="PIRSR" id="PIRSR602401-1"/>
    </source>
</evidence>
<dbReference type="Pfam" id="PF00067">
    <property type="entry name" value="p450"/>
    <property type="match status" value="1"/>
</dbReference>
<comment type="cofactor">
    <cofactor evidence="1 8">
        <name>heme</name>
        <dbReference type="ChEBI" id="CHEBI:30413"/>
    </cofactor>
</comment>
<feature type="binding site" description="axial binding residue" evidence="8">
    <location>
        <position position="222"/>
    </location>
    <ligand>
        <name>heme</name>
        <dbReference type="ChEBI" id="CHEBI:30413"/>
    </ligand>
    <ligandPart>
        <name>Fe</name>
        <dbReference type="ChEBI" id="CHEBI:18248"/>
    </ligandPart>
</feature>
<dbReference type="PRINTS" id="PR00463">
    <property type="entry name" value="EP450I"/>
</dbReference>
<keyword evidence="3 8" id="KW-0349">Heme</keyword>
<dbReference type="Proteomes" id="UP001140562">
    <property type="component" value="Unassembled WGS sequence"/>
</dbReference>
<reference evidence="9" key="1">
    <citation type="submission" date="2022-10" db="EMBL/GenBank/DDBJ databases">
        <title>Tapping the CABI collections for fungal endophytes: first genome assemblies for Collariella, Neodidymelliopsis, Ascochyta clinopodiicola, Didymella pomorum, Didymosphaeria variabile, Neocosmospora piperis and Neocucurbitaria cava.</title>
        <authorList>
            <person name="Hill R."/>
        </authorList>
    </citation>
    <scope>NUCLEOTIDE SEQUENCE</scope>
    <source>
        <strain evidence="9">IMI 360193</strain>
    </source>
</reference>
<dbReference type="GO" id="GO:0020037">
    <property type="term" value="F:heme binding"/>
    <property type="evidence" value="ECO:0007669"/>
    <property type="project" value="InterPro"/>
</dbReference>
<dbReference type="InterPro" id="IPR036396">
    <property type="entry name" value="Cyt_P450_sf"/>
</dbReference>
<evidence type="ECO:0000256" key="4">
    <source>
        <dbReference type="ARBA" id="ARBA00022723"/>
    </source>
</evidence>
<dbReference type="EMBL" id="JAPEUV010000055">
    <property type="protein sequence ID" value="KAJ4335920.1"/>
    <property type="molecule type" value="Genomic_DNA"/>
</dbReference>
<dbReference type="GO" id="GO:0004497">
    <property type="term" value="F:monooxygenase activity"/>
    <property type="evidence" value="ECO:0007669"/>
    <property type="project" value="UniProtKB-KW"/>
</dbReference>
<keyword evidence="10" id="KW-1185">Reference proteome</keyword>
<protein>
    <recommendedName>
        <fullName evidence="11">Cytochrome P450</fullName>
    </recommendedName>
</protein>
<organism evidence="9 10">
    <name type="scientific">Didymella glomerata</name>
    <dbReference type="NCBI Taxonomy" id="749621"/>
    <lineage>
        <taxon>Eukaryota</taxon>
        <taxon>Fungi</taxon>
        <taxon>Dikarya</taxon>
        <taxon>Ascomycota</taxon>
        <taxon>Pezizomycotina</taxon>
        <taxon>Dothideomycetes</taxon>
        <taxon>Pleosporomycetidae</taxon>
        <taxon>Pleosporales</taxon>
        <taxon>Pleosporineae</taxon>
        <taxon>Didymellaceae</taxon>
        <taxon>Didymella</taxon>
    </lineage>
</organism>
<evidence type="ECO:0000313" key="10">
    <source>
        <dbReference type="Proteomes" id="UP001140562"/>
    </source>
</evidence>
<evidence type="ECO:0000256" key="2">
    <source>
        <dbReference type="ARBA" id="ARBA00010617"/>
    </source>
</evidence>
<evidence type="ECO:0000256" key="7">
    <source>
        <dbReference type="ARBA" id="ARBA00023033"/>
    </source>
</evidence>
<comment type="caution">
    <text evidence="9">The sequence shown here is derived from an EMBL/GenBank/DDBJ whole genome shotgun (WGS) entry which is preliminary data.</text>
</comment>
<evidence type="ECO:0000256" key="5">
    <source>
        <dbReference type="ARBA" id="ARBA00023002"/>
    </source>
</evidence>
<proteinExistence type="inferred from homology"/>
<evidence type="ECO:0000256" key="3">
    <source>
        <dbReference type="ARBA" id="ARBA00022617"/>
    </source>
</evidence>
<dbReference type="PANTHER" id="PTHR46300">
    <property type="entry name" value="P450, PUTATIVE (EUROFUNG)-RELATED-RELATED"/>
    <property type="match status" value="1"/>
</dbReference>
<dbReference type="OrthoDB" id="1470350at2759"/>
<dbReference type="InterPro" id="IPR001128">
    <property type="entry name" value="Cyt_P450"/>
</dbReference>
<sequence>MRINFIKASEVGAWIVDALPTLNYLPEFLAPWKKTARAWSEDWENLHKRNVEDALARPGWNWSKDLCVAKEAKKMDPVDISWDLGVVCDAGVETTHCTPEIFTLACLAYPGWISTAQRELDKIVGPNRLPDFDDLAKLPYIQAIVEENFRWRHILPAGIPHKTLKEDMYKGFLVPRGSMVIPLFIAMRNDKALYDKPAEFIPERWLGKQQHAGNLGYGRRICTGRHIARGALTIAFARLLWAFNIKSQDGQRLMVSETETFTSGLVGAPKHFEAVFEVGSEIHREMIVQAFERVEKHPYVLMEGVRKKMVSMGLSPRA</sequence>
<keyword evidence="5" id="KW-0560">Oxidoreductase</keyword>
<name>A0A9W8WYT5_9PLEO</name>
<evidence type="ECO:0000256" key="6">
    <source>
        <dbReference type="ARBA" id="ARBA00023004"/>
    </source>
</evidence>